<sequence>MSNALIDIVGTFPVQMVFAYALSRMLVMRNAALYWTLEIVLVLLLACFRSQMDVGVKFLAALPLSLLPIFLSEGALSRRILAVVLANLVLFFVELPGGALWMALTGTPVVDYDATRAHLDAFALTHAAHLALLVALLAVLCLLFNRFADSAQKEGRWLPVAFTVVQLMLVNIILVLPFGYIESSAFYYAFSVPLSLLGLAADLLLLFAMGRVAQKRRADARAALLEEELDRYLVRYERFVEDVEQVAKLRHDMKNQVQVVLALSECKRFDEARGHLELVRDVLDAASVSEGRAS</sequence>
<feature type="transmembrane region" description="Helical" evidence="2">
    <location>
        <begin position="32"/>
        <end position="52"/>
    </location>
</feature>
<keyword evidence="1" id="KW-0175">Coiled coil</keyword>
<feature type="transmembrane region" description="Helical" evidence="2">
    <location>
        <begin position="157"/>
        <end position="180"/>
    </location>
</feature>
<keyword evidence="2" id="KW-0812">Transmembrane</keyword>
<feature type="transmembrane region" description="Helical" evidence="2">
    <location>
        <begin position="83"/>
        <end position="104"/>
    </location>
</feature>
<evidence type="ECO:0000256" key="1">
    <source>
        <dbReference type="SAM" id="Coils"/>
    </source>
</evidence>
<proteinExistence type="predicted"/>
<comment type="caution">
    <text evidence="4">The sequence shown here is derived from an EMBL/GenBank/DDBJ whole genome shotgun (WGS) entry which is preliminary data.</text>
</comment>
<feature type="transmembrane region" description="Helical" evidence="2">
    <location>
        <begin position="124"/>
        <end position="145"/>
    </location>
</feature>
<keyword evidence="2" id="KW-0472">Membrane</keyword>
<reference evidence="3 5" key="1">
    <citation type="journal article" date="2018" name="Elife">
        <title>Discovery and characterization of a prevalent human gut bacterial enzyme sufficient for the inactivation of a family of plant toxins.</title>
        <authorList>
            <person name="Koppel N."/>
            <person name="Bisanz J.E."/>
            <person name="Pandelia M.E."/>
            <person name="Turnbaugh P.J."/>
            <person name="Balskus E.P."/>
        </authorList>
    </citation>
    <scope>NUCLEOTIDE SEQUENCE [LARGE SCALE GENOMIC DNA]</scope>
    <source>
        <strain evidence="3 5">DSM 16107</strain>
    </source>
</reference>
<dbReference type="Proteomes" id="UP000270112">
    <property type="component" value="Unassembled WGS sequence"/>
</dbReference>
<evidence type="ECO:0000313" key="5">
    <source>
        <dbReference type="Proteomes" id="UP000253817"/>
    </source>
</evidence>
<dbReference type="EMBL" id="PPTT01000001">
    <property type="protein sequence ID" value="RDB71775.1"/>
    <property type="molecule type" value="Genomic_DNA"/>
</dbReference>
<organism evidence="4 6">
    <name type="scientific">Eggerthella sinensis</name>
    <dbReference type="NCBI Taxonomy" id="242230"/>
    <lineage>
        <taxon>Bacteria</taxon>
        <taxon>Bacillati</taxon>
        <taxon>Actinomycetota</taxon>
        <taxon>Coriobacteriia</taxon>
        <taxon>Eggerthellales</taxon>
        <taxon>Eggerthellaceae</taxon>
        <taxon>Eggerthella</taxon>
    </lineage>
</organism>
<evidence type="ECO:0000313" key="3">
    <source>
        <dbReference type="EMBL" id="RDB71775.1"/>
    </source>
</evidence>
<feature type="coiled-coil region" evidence="1">
    <location>
        <begin position="215"/>
        <end position="242"/>
    </location>
</feature>
<reference evidence="6" key="2">
    <citation type="submission" date="2018-05" db="EMBL/GenBank/DDBJ databases">
        <title>Genome Sequencing of selected type strains of the family Eggerthellaceae.</title>
        <authorList>
            <person name="Danylec N."/>
            <person name="Stoll D.A."/>
            <person name="Doetsch A."/>
            <person name="Huch M."/>
        </authorList>
    </citation>
    <scope>NUCLEOTIDE SEQUENCE [LARGE SCALE GENOMIC DNA]</scope>
    <source>
        <strain evidence="6">DSM 16107</strain>
    </source>
</reference>
<protein>
    <submittedName>
        <fullName evidence="4">Uncharacterized protein</fullName>
    </submittedName>
</protein>
<dbReference type="EMBL" id="QICC01000009">
    <property type="protein sequence ID" value="RNM42627.1"/>
    <property type="molecule type" value="Genomic_DNA"/>
</dbReference>
<evidence type="ECO:0000313" key="6">
    <source>
        <dbReference type="Proteomes" id="UP000270112"/>
    </source>
</evidence>
<reference evidence="4" key="3">
    <citation type="journal article" date="2019" name="Microbiol. Resour. Announc.">
        <title>Draft Genome Sequences of Type Strains of Gordonibacter faecihominis, Paraeggerthella hongkongensis, Parvibacter caecicola,Slackia equolifaciens, Slackia faecicanis, and Slackia isoflavoniconvertens.</title>
        <authorList>
            <person name="Danylec N."/>
            <person name="Stoll D.A."/>
            <person name="Dotsch A."/>
            <person name="Huch M."/>
        </authorList>
    </citation>
    <scope>NUCLEOTIDE SEQUENCE</scope>
    <source>
        <strain evidence="4">DSM 16107</strain>
    </source>
</reference>
<dbReference type="OrthoDB" id="3174015at2"/>
<evidence type="ECO:0000313" key="4">
    <source>
        <dbReference type="EMBL" id="RNM42627.1"/>
    </source>
</evidence>
<gene>
    <name evidence="3" type="ORF">C1876_00275</name>
    <name evidence="4" type="ORF">DMP09_03955</name>
</gene>
<dbReference type="RefSeq" id="WP_114544721.1">
    <property type="nucleotide sequence ID" value="NZ_JAJCHC010000001.1"/>
</dbReference>
<name>A0A3N0J0E1_9ACTN</name>
<dbReference type="AlphaFoldDB" id="A0A3N0J0E1"/>
<dbReference type="Proteomes" id="UP000253817">
    <property type="component" value="Unassembled WGS sequence"/>
</dbReference>
<keyword evidence="2" id="KW-1133">Transmembrane helix</keyword>
<feature type="transmembrane region" description="Helical" evidence="2">
    <location>
        <begin position="186"/>
        <end position="207"/>
    </location>
</feature>
<accession>A0A3N0J0E1</accession>
<evidence type="ECO:0000256" key="2">
    <source>
        <dbReference type="SAM" id="Phobius"/>
    </source>
</evidence>
<keyword evidence="5" id="KW-1185">Reference proteome</keyword>